<dbReference type="PANTHER" id="PTHR11715:SF3">
    <property type="entry name" value="GLYCINE CLEAVAGE SYSTEM H PROTEIN-RELATED"/>
    <property type="match status" value="1"/>
</dbReference>
<dbReference type="PANTHER" id="PTHR11715">
    <property type="entry name" value="GLYCINE CLEAVAGE SYSTEM H PROTEIN"/>
    <property type="match status" value="1"/>
</dbReference>
<sequence length="129" mass="13989">MSDVPANLKFTETHEWILFDKNEATIGITDHAQELLGDLVFVDLPEVGNTVSSGDELGVVESVKAASDFYTPISGIILAVNPKVCEDPALVNQDPYGKGWLVKIKPSSPAEVENLLDAAAYEQEISEEE</sequence>
<evidence type="ECO:0000256" key="4">
    <source>
        <dbReference type="PIRSR" id="PIRSR617453-50"/>
    </source>
</evidence>
<dbReference type="Proteomes" id="UP000630149">
    <property type="component" value="Unassembled WGS sequence"/>
</dbReference>
<comment type="function">
    <text evidence="3">The glycine cleavage system catalyzes the degradation of glycine. The H protein shuttles the methylamine group of glycine from the P protein to the T protein.</text>
</comment>
<proteinExistence type="inferred from homology"/>
<evidence type="ECO:0000256" key="2">
    <source>
        <dbReference type="ARBA" id="ARBA00022823"/>
    </source>
</evidence>
<comment type="similarity">
    <text evidence="1 3">Belongs to the GcvH family.</text>
</comment>
<dbReference type="InterPro" id="IPR003016">
    <property type="entry name" value="2-oxoA_DH_lipoyl-BS"/>
</dbReference>
<reference evidence="6" key="2">
    <citation type="submission" date="2020-09" db="EMBL/GenBank/DDBJ databases">
        <authorList>
            <person name="Sun Q."/>
            <person name="Ohkuma M."/>
        </authorList>
    </citation>
    <scope>NUCLEOTIDE SEQUENCE</scope>
    <source>
        <strain evidence="6">JCM 13919</strain>
    </source>
</reference>
<dbReference type="InterPro" id="IPR000089">
    <property type="entry name" value="Biotin_lipoyl"/>
</dbReference>
<dbReference type="GO" id="GO:0005960">
    <property type="term" value="C:glycine cleavage complex"/>
    <property type="evidence" value="ECO:0007669"/>
    <property type="project" value="InterPro"/>
</dbReference>
<dbReference type="InterPro" id="IPR033753">
    <property type="entry name" value="GCV_H/Fam206"/>
</dbReference>
<name>A0A917JW84_9GAMM</name>
<accession>A0A917JW84</accession>
<evidence type="ECO:0000313" key="7">
    <source>
        <dbReference type="Proteomes" id="UP000630149"/>
    </source>
</evidence>
<dbReference type="NCBIfam" id="NF002270">
    <property type="entry name" value="PRK01202.1"/>
    <property type="match status" value="1"/>
</dbReference>
<dbReference type="Pfam" id="PF01597">
    <property type="entry name" value="GCV_H"/>
    <property type="match status" value="1"/>
</dbReference>
<dbReference type="PROSITE" id="PS00189">
    <property type="entry name" value="LIPOYL"/>
    <property type="match status" value="1"/>
</dbReference>
<dbReference type="NCBIfam" id="TIGR00527">
    <property type="entry name" value="gcvH"/>
    <property type="match status" value="1"/>
</dbReference>
<reference evidence="6" key="1">
    <citation type="journal article" date="2014" name="Int. J. Syst. Evol. Microbiol.">
        <title>Complete genome sequence of Corynebacterium casei LMG S-19264T (=DSM 44701T), isolated from a smear-ripened cheese.</title>
        <authorList>
            <consortium name="US DOE Joint Genome Institute (JGI-PGF)"/>
            <person name="Walter F."/>
            <person name="Albersmeier A."/>
            <person name="Kalinowski J."/>
            <person name="Ruckert C."/>
        </authorList>
    </citation>
    <scope>NUCLEOTIDE SEQUENCE</scope>
    <source>
        <strain evidence="6">JCM 13919</strain>
    </source>
</reference>
<keyword evidence="7" id="KW-1185">Reference proteome</keyword>
<dbReference type="InterPro" id="IPR002930">
    <property type="entry name" value="GCV_H"/>
</dbReference>
<dbReference type="CDD" id="cd06848">
    <property type="entry name" value="GCS_H"/>
    <property type="match status" value="1"/>
</dbReference>
<dbReference type="GO" id="GO:0005829">
    <property type="term" value="C:cytosol"/>
    <property type="evidence" value="ECO:0007669"/>
    <property type="project" value="TreeGrafter"/>
</dbReference>
<keyword evidence="2 3" id="KW-0450">Lipoyl</keyword>
<dbReference type="InterPro" id="IPR017453">
    <property type="entry name" value="GCV_H_sub"/>
</dbReference>
<feature type="domain" description="Lipoyl-binding" evidence="5">
    <location>
        <begin position="23"/>
        <end position="105"/>
    </location>
</feature>
<protein>
    <recommendedName>
        <fullName evidence="3">Glycine cleavage system H protein</fullName>
    </recommendedName>
</protein>
<evidence type="ECO:0000313" key="6">
    <source>
        <dbReference type="EMBL" id="GGI87501.1"/>
    </source>
</evidence>
<dbReference type="HAMAP" id="MF_00272">
    <property type="entry name" value="GcvH"/>
    <property type="match status" value="1"/>
</dbReference>
<organism evidence="6 7">
    <name type="scientific">Legionella impletisoli</name>
    <dbReference type="NCBI Taxonomy" id="343510"/>
    <lineage>
        <taxon>Bacteria</taxon>
        <taxon>Pseudomonadati</taxon>
        <taxon>Pseudomonadota</taxon>
        <taxon>Gammaproteobacteria</taxon>
        <taxon>Legionellales</taxon>
        <taxon>Legionellaceae</taxon>
        <taxon>Legionella</taxon>
    </lineage>
</organism>
<feature type="modified residue" description="N6-lipoyllysine" evidence="3 4">
    <location>
        <position position="64"/>
    </location>
</feature>
<dbReference type="AlphaFoldDB" id="A0A917JW84"/>
<dbReference type="RefSeq" id="WP_131776893.1">
    <property type="nucleotide sequence ID" value="NZ_BMOB01000006.1"/>
</dbReference>
<evidence type="ECO:0000259" key="5">
    <source>
        <dbReference type="PROSITE" id="PS50968"/>
    </source>
</evidence>
<dbReference type="GO" id="GO:0019464">
    <property type="term" value="P:glycine decarboxylation via glycine cleavage system"/>
    <property type="evidence" value="ECO:0007669"/>
    <property type="project" value="UniProtKB-UniRule"/>
</dbReference>
<evidence type="ECO:0000256" key="1">
    <source>
        <dbReference type="ARBA" id="ARBA00009249"/>
    </source>
</evidence>
<dbReference type="PROSITE" id="PS50968">
    <property type="entry name" value="BIOTINYL_LIPOYL"/>
    <property type="match status" value="1"/>
</dbReference>
<dbReference type="Gene3D" id="2.40.50.100">
    <property type="match status" value="1"/>
</dbReference>
<comment type="cofactor">
    <cofactor evidence="3">
        <name>(R)-lipoate</name>
        <dbReference type="ChEBI" id="CHEBI:83088"/>
    </cofactor>
    <text evidence="3">Binds 1 lipoyl cofactor covalently.</text>
</comment>
<dbReference type="GO" id="GO:0009249">
    <property type="term" value="P:protein lipoylation"/>
    <property type="evidence" value="ECO:0007669"/>
    <property type="project" value="TreeGrafter"/>
</dbReference>
<evidence type="ECO:0000256" key="3">
    <source>
        <dbReference type="HAMAP-Rule" id="MF_00272"/>
    </source>
</evidence>
<comment type="subunit">
    <text evidence="3">The glycine cleavage system is composed of four proteins: P, T, L and H.</text>
</comment>
<gene>
    <name evidence="3 6" type="primary">gcvH</name>
    <name evidence="6" type="ORF">GCM10007966_15290</name>
</gene>
<dbReference type="InterPro" id="IPR011053">
    <property type="entry name" value="Single_hybrid_motif"/>
</dbReference>
<dbReference type="EMBL" id="BMOB01000006">
    <property type="protein sequence ID" value="GGI87501.1"/>
    <property type="molecule type" value="Genomic_DNA"/>
</dbReference>
<dbReference type="OrthoDB" id="9796712at2"/>
<dbReference type="SUPFAM" id="SSF51230">
    <property type="entry name" value="Single hybrid motif"/>
    <property type="match status" value="1"/>
</dbReference>
<comment type="caution">
    <text evidence="6">The sequence shown here is derived from an EMBL/GenBank/DDBJ whole genome shotgun (WGS) entry which is preliminary data.</text>
</comment>